<comment type="pathway">
    <text evidence="2">Glycan biosynthesis; alginate biosynthesis.</text>
</comment>
<evidence type="ECO:0000256" key="4">
    <source>
        <dbReference type="ARBA" id="ARBA00022729"/>
    </source>
</evidence>
<dbReference type="Gene3D" id="3.40.50.1110">
    <property type="entry name" value="SGNH hydrolase"/>
    <property type="match status" value="1"/>
</dbReference>
<dbReference type="InterPro" id="IPR031811">
    <property type="entry name" value="ALGX/ALGJ_SGNH-like"/>
</dbReference>
<name>A0A3N3E1P3_9VIBR</name>
<comment type="subcellular location">
    <subcellularLocation>
        <location evidence="1">Periplasm</location>
    </subcellularLocation>
</comment>
<gene>
    <name evidence="9" type="ORF">EGH82_08535</name>
</gene>
<sequence length="452" mass="51470">MKTFSIFLLIYLVISPAIAVPMYKVDVVDRLCDAAFNRDNFNTEYTKSMFPLILDSDGWMTGGKRELATDFTKEDMQNFKRFIESVEKRYNATVIIAQTPPRTLEHQRWENGDYRSKQLLQQQYQAILSMYRQAGIHAPDLSLGIDNVTPSYFFKRDLHWRPEGARHAAIIIADYIREKKLLTELVSHDSNYTTAMVGERQLPNSSFNKVLDSVCGYSFINETSARYETTSSIEGDLFASNEPDIFMIGTSFSKLSHYNFEGFLKESLQRDVANLAESGGQEFGAWLELFNHTQEPNPAKKIIIWELLSYYNPTKYNNLQHLIPMSNNGCQDKKKLSRFSTSIKDGQKSELIFDTNLLKYHPSQLVVDLDTGVSDTKALKLRVWHESGHKNKFNLSATANKHRNGRFVFELGPKHSDKLGKFIAVDLIDIDFGSSPVTQISGSVCLDTSRGA</sequence>
<evidence type="ECO:0000256" key="7">
    <source>
        <dbReference type="PIRSR" id="PIRSR638639-50"/>
    </source>
</evidence>
<feature type="active site" evidence="7">
    <location>
        <position position="157"/>
    </location>
</feature>
<evidence type="ECO:0000313" key="10">
    <source>
        <dbReference type="Proteomes" id="UP000278792"/>
    </source>
</evidence>
<comment type="caution">
    <text evidence="9">The sequence shown here is derived from an EMBL/GenBank/DDBJ whole genome shotgun (WGS) entry which is preliminary data.</text>
</comment>
<dbReference type="UniPathway" id="UPA00286"/>
<keyword evidence="4" id="KW-0732">Signal</keyword>
<evidence type="ECO:0000256" key="3">
    <source>
        <dbReference type="ARBA" id="ARBA00022679"/>
    </source>
</evidence>
<evidence type="ECO:0000259" key="8">
    <source>
        <dbReference type="Pfam" id="PF16822"/>
    </source>
</evidence>
<evidence type="ECO:0000256" key="1">
    <source>
        <dbReference type="ARBA" id="ARBA00004418"/>
    </source>
</evidence>
<accession>A0A3N3E1P3</accession>
<dbReference type="Gene3D" id="2.60.120.1380">
    <property type="entry name" value="C-terminal carbohydrate-binding module"/>
    <property type="match status" value="1"/>
</dbReference>
<dbReference type="EMBL" id="RKIK01000018">
    <property type="protein sequence ID" value="ROV60664.1"/>
    <property type="molecule type" value="Genomic_DNA"/>
</dbReference>
<dbReference type="GO" id="GO:0016788">
    <property type="term" value="F:hydrolase activity, acting on ester bonds"/>
    <property type="evidence" value="ECO:0007669"/>
    <property type="project" value="UniProtKB-ARBA"/>
</dbReference>
<dbReference type="GO" id="GO:0042597">
    <property type="term" value="C:periplasmic space"/>
    <property type="evidence" value="ECO:0007669"/>
    <property type="project" value="UniProtKB-SubCell"/>
</dbReference>
<evidence type="ECO:0000256" key="2">
    <source>
        <dbReference type="ARBA" id="ARBA00005182"/>
    </source>
</evidence>
<dbReference type="InterPro" id="IPR038639">
    <property type="entry name" value="AlgX_C_sf"/>
</dbReference>
<dbReference type="GO" id="GO:0016740">
    <property type="term" value="F:transferase activity"/>
    <property type="evidence" value="ECO:0007669"/>
    <property type="project" value="UniProtKB-KW"/>
</dbReference>
<feature type="domain" description="AlgX/AlgJ SGNH hydrolase-like" evidence="8">
    <location>
        <begin position="57"/>
        <end position="307"/>
    </location>
</feature>
<feature type="active site" description="Proton acceptor" evidence="7">
    <location>
        <position position="159"/>
    </location>
</feature>
<dbReference type="Proteomes" id="UP000278792">
    <property type="component" value="Unassembled WGS sequence"/>
</dbReference>
<dbReference type="RefSeq" id="WP_123781643.1">
    <property type="nucleotide sequence ID" value="NZ_RKIK01000018.1"/>
</dbReference>
<protein>
    <recommendedName>
        <fullName evidence="8">AlgX/AlgJ SGNH hydrolase-like domain-containing protein</fullName>
    </recommendedName>
</protein>
<dbReference type="GO" id="GO:0042121">
    <property type="term" value="P:alginic acid biosynthetic process"/>
    <property type="evidence" value="ECO:0007669"/>
    <property type="project" value="UniProtKB-UniPathway"/>
</dbReference>
<proteinExistence type="predicted"/>
<evidence type="ECO:0000313" key="9">
    <source>
        <dbReference type="EMBL" id="ROV60664.1"/>
    </source>
</evidence>
<dbReference type="InterPro" id="IPR036514">
    <property type="entry name" value="SGNH_hydro_sf"/>
</dbReference>
<evidence type="ECO:0000256" key="6">
    <source>
        <dbReference type="ARBA" id="ARBA00022841"/>
    </source>
</evidence>
<keyword evidence="3" id="KW-0808">Transferase</keyword>
<reference evidence="9 10" key="1">
    <citation type="submission" date="2018-11" db="EMBL/GenBank/DDBJ databases">
        <title>Vibrio ponticus strain CAIM 1751 pathogenic for the snapper Lutjanus guttatus.</title>
        <authorList>
            <person name="Soto-Rodriguez S."/>
            <person name="Lozano-Olvera R."/>
            <person name="Gomez-Gil B."/>
        </authorList>
    </citation>
    <scope>NUCLEOTIDE SEQUENCE [LARGE SCALE GENOMIC DNA]</scope>
    <source>
        <strain evidence="9 10">CAIM 1751</strain>
    </source>
</reference>
<feature type="active site" description="Nucleophile" evidence="7">
    <location>
        <position position="251"/>
    </location>
</feature>
<keyword evidence="6" id="KW-0016">Alginate biosynthesis</keyword>
<evidence type="ECO:0000256" key="5">
    <source>
        <dbReference type="ARBA" id="ARBA00022764"/>
    </source>
</evidence>
<dbReference type="SUPFAM" id="SSF52266">
    <property type="entry name" value="SGNH hydrolase"/>
    <property type="match status" value="1"/>
</dbReference>
<keyword evidence="5" id="KW-0574">Periplasm</keyword>
<dbReference type="Pfam" id="PF16822">
    <property type="entry name" value="ALGX"/>
    <property type="match status" value="1"/>
</dbReference>
<dbReference type="AlphaFoldDB" id="A0A3N3E1P3"/>
<organism evidence="9 10">
    <name type="scientific">Vibrio ponticus</name>
    <dbReference type="NCBI Taxonomy" id="265668"/>
    <lineage>
        <taxon>Bacteria</taxon>
        <taxon>Pseudomonadati</taxon>
        <taxon>Pseudomonadota</taxon>
        <taxon>Gammaproteobacteria</taxon>
        <taxon>Vibrionales</taxon>
        <taxon>Vibrionaceae</taxon>
        <taxon>Vibrio</taxon>
    </lineage>
</organism>